<feature type="compositionally biased region" description="Gly residues" evidence="1">
    <location>
        <begin position="173"/>
        <end position="185"/>
    </location>
</feature>
<organism evidence="2 3">
    <name type="scientific">Porphyra umbilicalis</name>
    <name type="common">Purple laver</name>
    <name type="synonym">Red alga</name>
    <dbReference type="NCBI Taxonomy" id="2786"/>
    <lineage>
        <taxon>Eukaryota</taxon>
        <taxon>Rhodophyta</taxon>
        <taxon>Bangiophyceae</taxon>
        <taxon>Bangiales</taxon>
        <taxon>Bangiaceae</taxon>
        <taxon>Porphyra</taxon>
    </lineage>
</organism>
<keyword evidence="3" id="KW-1185">Reference proteome</keyword>
<reference evidence="2 3" key="1">
    <citation type="submission" date="2017-03" db="EMBL/GenBank/DDBJ databases">
        <title>WGS assembly of Porphyra umbilicalis.</title>
        <authorList>
            <person name="Brawley S.H."/>
            <person name="Blouin N.A."/>
            <person name="Ficko-Blean E."/>
            <person name="Wheeler G.L."/>
            <person name="Lohr M."/>
            <person name="Goodson H.V."/>
            <person name="Jenkins J.W."/>
            <person name="Blaby-Haas C.E."/>
            <person name="Helliwell K.E."/>
            <person name="Chan C."/>
            <person name="Marriage T."/>
            <person name="Bhattacharya D."/>
            <person name="Klein A.S."/>
            <person name="Badis Y."/>
            <person name="Brodie J."/>
            <person name="Cao Y."/>
            <person name="Collen J."/>
            <person name="Dittami S.M."/>
            <person name="Gachon C.M."/>
            <person name="Green B.R."/>
            <person name="Karpowicz S."/>
            <person name="Kim J.W."/>
            <person name="Kudahl U."/>
            <person name="Lin S."/>
            <person name="Michel G."/>
            <person name="Mittag M."/>
            <person name="Olson B.J."/>
            <person name="Pangilinan J."/>
            <person name="Peng Y."/>
            <person name="Qiu H."/>
            <person name="Shu S."/>
            <person name="Singer J.T."/>
            <person name="Smith A.G."/>
            <person name="Sprecher B.N."/>
            <person name="Wagner V."/>
            <person name="Wang W."/>
            <person name="Wang Z.-Y."/>
            <person name="Yan J."/>
            <person name="Yarish C."/>
            <person name="Zoeuner-Riek S."/>
            <person name="Zhuang Y."/>
            <person name="Zou Y."/>
            <person name="Lindquist E.A."/>
            <person name="Grimwood J."/>
            <person name="Barry K."/>
            <person name="Rokhsar D.S."/>
            <person name="Schmutz J."/>
            <person name="Stiller J.W."/>
            <person name="Grossman A.R."/>
            <person name="Prochnik S.E."/>
        </authorList>
    </citation>
    <scope>NUCLEOTIDE SEQUENCE [LARGE SCALE GENOMIC DNA]</scope>
    <source>
        <strain evidence="2">4086291</strain>
    </source>
</reference>
<evidence type="ECO:0000313" key="2">
    <source>
        <dbReference type="EMBL" id="OSX77624.1"/>
    </source>
</evidence>
<feature type="region of interest" description="Disordered" evidence="1">
    <location>
        <begin position="488"/>
        <end position="518"/>
    </location>
</feature>
<feature type="compositionally biased region" description="Basic and acidic residues" evidence="1">
    <location>
        <begin position="1"/>
        <end position="11"/>
    </location>
</feature>
<feature type="compositionally biased region" description="Low complexity" evidence="1">
    <location>
        <begin position="309"/>
        <end position="324"/>
    </location>
</feature>
<dbReference type="EMBL" id="KV918832">
    <property type="protein sequence ID" value="OSX77624.1"/>
    <property type="molecule type" value="Genomic_DNA"/>
</dbReference>
<gene>
    <name evidence="2" type="ORF">BU14_0141s0008</name>
</gene>
<accession>A0A1X6P9U1</accession>
<protein>
    <submittedName>
        <fullName evidence="2">Uncharacterized protein</fullName>
    </submittedName>
</protein>
<feature type="compositionally biased region" description="Low complexity" evidence="1">
    <location>
        <begin position="356"/>
        <end position="368"/>
    </location>
</feature>
<proteinExistence type="predicted"/>
<feature type="compositionally biased region" description="Basic residues" evidence="1">
    <location>
        <begin position="12"/>
        <end position="21"/>
    </location>
</feature>
<feature type="compositionally biased region" description="Polar residues" evidence="1">
    <location>
        <begin position="497"/>
        <end position="507"/>
    </location>
</feature>
<dbReference type="AlphaFoldDB" id="A0A1X6P9U1"/>
<feature type="compositionally biased region" description="Gly residues" evidence="1">
    <location>
        <begin position="92"/>
        <end position="107"/>
    </location>
</feature>
<feature type="compositionally biased region" description="Low complexity" evidence="1">
    <location>
        <begin position="74"/>
        <end position="84"/>
    </location>
</feature>
<evidence type="ECO:0000313" key="3">
    <source>
        <dbReference type="Proteomes" id="UP000218209"/>
    </source>
</evidence>
<feature type="compositionally biased region" description="Low complexity" evidence="1">
    <location>
        <begin position="426"/>
        <end position="447"/>
    </location>
</feature>
<sequence length="662" mass="66816">MTLVYRREVGGGRRRRHRGRRGAANATWQGRRPRAEPPADAPPATRAHHIPGGEGAGAEVQRPPRADFGDAPQASRIHSSGAAARGRRRCHGGGGGGGDAGGSGGGQWRSAAIRDGLPRRAGCGSGRSNDRPDDQSKYGSTSRSECPANTCCHGKSSAVDVRPAPQPAQPSCRGGGGTELVGVPGGEPAATVAGGVDGGEARDAGGHGAPPPRRGKGGEGGAATEEEAATPGDGEDVPSPPTGGAVCAASGATDAVDAVPAPVAPAASPSPAAAAKADSGGGGGSRRRRPSTRFTYALASRTEQWERPAASTSDDSARRTTSSRQTPNVDGASPRTSQPGASAMPPRTIRRKNSVPPAGGAPTTTAPGERYVRPAGARTASRGCPTTAVQVAHARATAVSGAAAARKAVHVRAAGVSAAVAAWPATKGAPGGAATRARMSSSTSTGSNVNVGAGKETRRSLVYEEEGPVGGGGPGVAGTDPIKEAMATAPNTRRENASATTESSPSHNQHKRQIQGARTQRACHRVRHVMPCSLHLRTQPRWQRRCASLAVGLILETRPTPPTPECAGAGAGLTPSPRVRPASWAETAKRMGTTKNAAAPVLKPPRPHLQVARQARLGCAAVPHSESGARVLASPPRTHAHAWGAVAAAGRHRAAVTSQGLS</sequence>
<dbReference type="Proteomes" id="UP000218209">
    <property type="component" value="Unassembled WGS sequence"/>
</dbReference>
<evidence type="ECO:0000256" key="1">
    <source>
        <dbReference type="SAM" id="MobiDB-lite"/>
    </source>
</evidence>
<feature type="region of interest" description="Disordered" evidence="1">
    <location>
        <begin position="1"/>
        <end position="383"/>
    </location>
</feature>
<feature type="compositionally biased region" description="Low complexity" evidence="1">
    <location>
        <begin position="251"/>
        <end position="278"/>
    </location>
</feature>
<feature type="region of interest" description="Disordered" evidence="1">
    <location>
        <begin position="426"/>
        <end position="457"/>
    </location>
</feature>
<name>A0A1X6P9U1_PORUM</name>
<feature type="compositionally biased region" description="Acidic residues" evidence="1">
    <location>
        <begin position="224"/>
        <end position="236"/>
    </location>
</feature>